<dbReference type="AlphaFoldDB" id="A0A0K8RB12"/>
<accession>A0A0K8RB12</accession>
<organism evidence="2">
    <name type="scientific">Ixodes ricinus</name>
    <name type="common">Common tick</name>
    <name type="synonym">Acarus ricinus</name>
    <dbReference type="NCBI Taxonomy" id="34613"/>
    <lineage>
        <taxon>Eukaryota</taxon>
        <taxon>Metazoa</taxon>
        <taxon>Ecdysozoa</taxon>
        <taxon>Arthropoda</taxon>
        <taxon>Chelicerata</taxon>
        <taxon>Arachnida</taxon>
        <taxon>Acari</taxon>
        <taxon>Parasitiformes</taxon>
        <taxon>Ixodida</taxon>
        <taxon>Ixodoidea</taxon>
        <taxon>Ixodidae</taxon>
        <taxon>Ixodinae</taxon>
        <taxon>Ixodes</taxon>
    </lineage>
</organism>
<evidence type="ECO:0000256" key="1">
    <source>
        <dbReference type="SAM" id="MobiDB-lite"/>
    </source>
</evidence>
<name>A0A0K8RB12_IXORI</name>
<reference evidence="2" key="1">
    <citation type="submission" date="2012-12" db="EMBL/GenBank/DDBJ databases">
        <title>Identification and characterization of a phenylalanine ammonia-lyase gene family in Isatis indigotica Fort.</title>
        <authorList>
            <person name="Liu Q."/>
            <person name="Chen J."/>
            <person name="Zhou X."/>
            <person name="Di P."/>
            <person name="Xiao Y."/>
            <person name="Xuan H."/>
            <person name="Zhang L."/>
            <person name="Chen W."/>
        </authorList>
    </citation>
    <scope>NUCLEOTIDE SEQUENCE</scope>
    <source>
        <tissue evidence="2">Salivary gland</tissue>
    </source>
</reference>
<evidence type="ECO:0000313" key="2">
    <source>
        <dbReference type="EMBL" id="JAA68335.1"/>
    </source>
</evidence>
<sequence length="127" mass="14303">MTDCWFGWITDWTCICWFGMDTCTMETPPPGLLNRQRLRRGGGNHVELLDLCRGGKYDRAVGAPLGRGDRHHSGGSRARARGRRRARAAAAATGDRGRRGHRGRALLHQDFHRLRISRLPKFCPSNP</sequence>
<feature type="compositionally biased region" description="Basic residues" evidence="1">
    <location>
        <begin position="73"/>
        <end position="87"/>
    </location>
</feature>
<proteinExistence type="evidence at transcript level"/>
<feature type="region of interest" description="Disordered" evidence="1">
    <location>
        <begin position="63"/>
        <end position="104"/>
    </location>
</feature>
<protein>
    <submittedName>
        <fullName evidence="2">Putative secreted protein</fullName>
    </submittedName>
</protein>
<dbReference type="EMBL" id="GADI01005473">
    <property type="protein sequence ID" value="JAA68335.1"/>
    <property type="molecule type" value="mRNA"/>
</dbReference>